<dbReference type="Gene3D" id="3.30.70.360">
    <property type="match status" value="1"/>
</dbReference>
<name>A0A919UG44_9MICO</name>
<evidence type="ECO:0000313" key="8">
    <source>
        <dbReference type="Proteomes" id="UP000652354"/>
    </source>
</evidence>
<organism evidence="7 8">
    <name type="scientific">Demequina activiva</name>
    <dbReference type="NCBI Taxonomy" id="1582364"/>
    <lineage>
        <taxon>Bacteria</taxon>
        <taxon>Bacillati</taxon>
        <taxon>Actinomycetota</taxon>
        <taxon>Actinomycetes</taxon>
        <taxon>Micrococcales</taxon>
        <taxon>Demequinaceae</taxon>
        <taxon>Demequina</taxon>
    </lineage>
</organism>
<dbReference type="Proteomes" id="UP000652354">
    <property type="component" value="Unassembled WGS sequence"/>
</dbReference>
<comment type="cofactor">
    <cofactor evidence="1">
        <name>Zn(2+)</name>
        <dbReference type="ChEBI" id="CHEBI:29105"/>
    </cofactor>
</comment>
<dbReference type="SUPFAM" id="SSF53187">
    <property type="entry name" value="Zn-dependent exopeptidases"/>
    <property type="match status" value="1"/>
</dbReference>
<dbReference type="PROSITE" id="PS00759">
    <property type="entry name" value="ARGE_DAPE_CPG2_2"/>
    <property type="match status" value="1"/>
</dbReference>
<dbReference type="Pfam" id="PF01546">
    <property type="entry name" value="Peptidase_M20"/>
    <property type="match status" value="1"/>
</dbReference>
<dbReference type="InterPro" id="IPR050072">
    <property type="entry name" value="Peptidase_M20A"/>
</dbReference>
<dbReference type="Gene3D" id="3.40.630.10">
    <property type="entry name" value="Zn peptidases"/>
    <property type="match status" value="1"/>
</dbReference>
<dbReference type="InterPro" id="IPR036264">
    <property type="entry name" value="Bact_exopeptidase_dim_dom"/>
</dbReference>
<evidence type="ECO:0000256" key="4">
    <source>
        <dbReference type="ARBA" id="ARBA00022801"/>
    </source>
</evidence>
<dbReference type="PANTHER" id="PTHR43808">
    <property type="entry name" value="ACETYLORNITHINE DEACETYLASE"/>
    <property type="match status" value="1"/>
</dbReference>
<accession>A0A919UG44</accession>
<evidence type="ECO:0000256" key="1">
    <source>
        <dbReference type="ARBA" id="ARBA00001947"/>
    </source>
</evidence>
<sequence>MSASVDVVQICQDLIRIDTSNYGDEPGPGEREAAEYVAAFLSGLGLKPVIRESEPGRASVTCLWPGTDPNRDALVVHGHLDVVPAFAEDWSVDPFAAEIKDGMIYGRGAVDMKNMDAMILASVATMIHAGEQPPRDIVLAFFADEEHGGARGAKWLVENHPEDFHGATEAVSEVGGFSAYINGRRAYLIQTAEKGIQWLKLIAHGKQGHGSLVHRDNAVAHLAGALTRIGAHEWPVELTPTAERLLKGVAELEGIEYEPTPEVIDRLVAGLGAMAPMIEASVRNTSNPTMMDAGYKTNVVPDTAVGYVDSRYLHGQQEQVLRQIEELAGTHVKVEPYIEERSLEVPFEGALVDKMIAALGSEDPDAPVLPYSLMGGTDNKHLAAIGITGYGFAPLQLPPDLDFPSLFHGIDERIPVDSLFFGTRVLTSFLRDC</sequence>
<dbReference type="Gene3D" id="1.10.150.900">
    <property type="match status" value="1"/>
</dbReference>
<dbReference type="FunFam" id="1.10.150.900:FF:000002">
    <property type="entry name" value="M20/M25/M40 family peptidase"/>
    <property type="match status" value="1"/>
</dbReference>
<evidence type="ECO:0000259" key="6">
    <source>
        <dbReference type="Pfam" id="PF07687"/>
    </source>
</evidence>
<dbReference type="NCBIfam" id="NF005913">
    <property type="entry name" value="PRK07906.1"/>
    <property type="match status" value="1"/>
</dbReference>
<comment type="caution">
    <text evidence="7">The sequence shown here is derived from an EMBL/GenBank/DDBJ whole genome shotgun (WGS) entry which is preliminary data.</text>
</comment>
<keyword evidence="4" id="KW-0378">Hydrolase</keyword>
<dbReference type="SUPFAM" id="SSF55031">
    <property type="entry name" value="Bacterial exopeptidase dimerisation domain"/>
    <property type="match status" value="1"/>
</dbReference>
<dbReference type="EMBL" id="BONR01000002">
    <property type="protein sequence ID" value="GIG54447.1"/>
    <property type="molecule type" value="Genomic_DNA"/>
</dbReference>
<feature type="domain" description="Peptidase M20 dimerisation" evidence="6">
    <location>
        <begin position="191"/>
        <end position="332"/>
    </location>
</feature>
<dbReference type="Pfam" id="PF07687">
    <property type="entry name" value="M20_dimer"/>
    <property type="match status" value="1"/>
</dbReference>
<proteinExistence type="inferred from homology"/>
<evidence type="ECO:0000256" key="3">
    <source>
        <dbReference type="ARBA" id="ARBA00022723"/>
    </source>
</evidence>
<reference evidence="7" key="1">
    <citation type="submission" date="2021-01" db="EMBL/GenBank/DDBJ databases">
        <title>Whole genome shotgun sequence of Demequina activiva NBRC 110675.</title>
        <authorList>
            <person name="Komaki H."/>
            <person name="Tamura T."/>
        </authorList>
    </citation>
    <scope>NUCLEOTIDE SEQUENCE</scope>
    <source>
        <strain evidence="7">NBRC 110675</strain>
    </source>
</reference>
<protein>
    <submittedName>
        <fullName evidence="7">Peptidase M20</fullName>
    </submittedName>
</protein>
<gene>
    <name evidence="7" type="ORF">Dac01nite_11990</name>
</gene>
<evidence type="ECO:0000256" key="2">
    <source>
        <dbReference type="ARBA" id="ARBA00006247"/>
    </source>
</evidence>
<dbReference type="InterPro" id="IPR002933">
    <property type="entry name" value="Peptidase_M20"/>
</dbReference>
<dbReference type="RefSeq" id="WP_203654346.1">
    <property type="nucleotide sequence ID" value="NZ_BONR01000002.1"/>
</dbReference>
<keyword evidence="3" id="KW-0479">Metal-binding</keyword>
<dbReference type="GO" id="GO:0046872">
    <property type="term" value="F:metal ion binding"/>
    <property type="evidence" value="ECO:0007669"/>
    <property type="project" value="UniProtKB-KW"/>
</dbReference>
<dbReference type="PANTHER" id="PTHR43808:SF8">
    <property type="entry name" value="PEPTIDASE M20 DIMERISATION DOMAIN-CONTAINING PROTEIN"/>
    <property type="match status" value="1"/>
</dbReference>
<evidence type="ECO:0000313" key="7">
    <source>
        <dbReference type="EMBL" id="GIG54447.1"/>
    </source>
</evidence>
<dbReference type="InterPro" id="IPR001261">
    <property type="entry name" value="ArgE/DapE_CS"/>
</dbReference>
<keyword evidence="5" id="KW-0862">Zinc</keyword>
<evidence type="ECO:0000256" key="5">
    <source>
        <dbReference type="ARBA" id="ARBA00022833"/>
    </source>
</evidence>
<dbReference type="GO" id="GO:0016787">
    <property type="term" value="F:hydrolase activity"/>
    <property type="evidence" value="ECO:0007669"/>
    <property type="project" value="UniProtKB-KW"/>
</dbReference>
<dbReference type="AlphaFoldDB" id="A0A919UG44"/>
<keyword evidence="8" id="KW-1185">Reference proteome</keyword>
<comment type="similarity">
    <text evidence="2">Belongs to the peptidase M20A family.</text>
</comment>
<dbReference type="InterPro" id="IPR011650">
    <property type="entry name" value="Peptidase_M20_dimer"/>
</dbReference>